<accession>A0A1M7A5S9</accession>
<dbReference type="RefSeq" id="WP_072932797.1">
    <property type="nucleotide sequence ID" value="NZ_BMFL01000025.1"/>
</dbReference>
<reference evidence="2" key="5">
    <citation type="submission" date="2024-05" db="EMBL/GenBank/DDBJ databases">
        <authorList>
            <person name="Sun Q."/>
            <person name="Zhou Y."/>
        </authorList>
    </citation>
    <scope>NUCLEOTIDE SEQUENCE</scope>
    <source>
        <strain evidence="2">CGMCC 1.12707</strain>
    </source>
</reference>
<sequence>MNILQVSTGFDISHNGGITNYVRNISSTLVDFGHKVTVLYSQDNNQEKDYNFNLINIHPILKPFHLNSVISNTDIEKVEKIIKKLNPDIIHVHMMIDLPAGILEIFKKYSKVVISLHDYSYICNRIILMDREGNNCINNNQNRKCESCIPFEETIDNRIIAGVLRKTAKILGVNKLSNSSYHHERLKYSQKLFSEINGITAVSNRVKEIYLSNGFTNDNFFVNHIGNYTAEEEFRSSFGRKDNIEIEQKIKFGFIGFLDFYKGSEIFIEFAKNSYHDFHIYGNISDSVLNRIKNEPNIFYHGKYNHEDLKNILMNIDIGLVLPVWEDNAPQVVFEFLNSGIPIIGTRMGGLPDFINDQNGRLFENTPNEIDNMKSFIDSDEIYNFYNERINKIKGTKKAAEHMTELLNIYNSI</sequence>
<dbReference type="STRING" id="1434701.SAMN05443634_108182"/>
<dbReference type="SUPFAM" id="SSF53756">
    <property type="entry name" value="UDP-Glycosyltransferase/glycogen phosphorylase"/>
    <property type="match status" value="1"/>
</dbReference>
<protein>
    <submittedName>
        <fullName evidence="2">Glycosyl transferase</fullName>
    </submittedName>
    <submittedName>
        <fullName evidence="3">Glycosyltransferase involved in cell wall bisynthesis</fullName>
    </submittedName>
</protein>
<keyword evidence="5" id="KW-1185">Reference proteome</keyword>
<dbReference type="Pfam" id="PF13439">
    <property type="entry name" value="Glyco_transf_4"/>
    <property type="match status" value="1"/>
</dbReference>
<evidence type="ECO:0000313" key="5">
    <source>
        <dbReference type="Proteomes" id="UP000650994"/>
    </source>
</evidence>
<evidence type="ECO:0000313" key="3">
    <source>
        <dbReference type="EMBL" id="SHL38072.1"/>
    </source>
</evidence>
<reference evidence="2" key="1">
    <citation type="journal article" date="2014" name="Int. J. Syst. Evol. Microbiol.">
        <title>Complete genome of a new Firmicutes species belonging to the dominant human colonic microbiota ('Ruminococcus bicirculans') reveals two chromosomes and a selective capacity to utilize plant glucans.</title>
        <authorList>
            <consortium name="NISC Comparative Sequencing Program"/>
            <person name="Wegmann U."/>
            <person name="Louis P."/>
            <person name="Goesmann A."/>
            <person name="Henrissat B."/>
            <person name="Duncan S.H."/>
            <person name="Flint H.J."/>
        </authorList>
    </citation>
    <scope>NUCLEOTIDE SEQUENCE</scope>
    <source>
        <strain evidence="2">CGMCC 1.12707</strain>
    </source>
</reference>
<dbReference type="EMBL" id="BMFL01000025">
    <property type="protein sequence ID" value="GGF10239.1"/>
    <property type="molecule type" value="Genomic_DNA"/>
</dbReference>
<reference evidence="4" key="3">
    <citation type="submission" date="2016-11" db="EMBL/GenBank/DDBJ databases">
        <authorList>
            <person name="Varghese N."/>
            <person name="Submissions S."/>
        </authorList>
    </citation>
    <scope>NUCLEOTIDE SEQUENCE [LARGE SCALE GENOMIC DNA]</scope>
    <source>
        <strain evidence="4">DSM 27989</strain>
    </source>
</reference>
<dbReference type="GO" id="GO:0016757">
    <property type="term" value="F:glycosyltransferase activity"/>
    <property type="evidence" value="ECO:0007669"/>
    <property type="project" value="UniProtKB-ARBA"/>
</dbReference>
<evidence type="ECO:0000259" key="1">
    <source>
        <dbReference type="Pfam" id="PF13439"/>
    </source>
</evidence>
<dbReference type="Proteomes" id="UP000184120">
    <property type="component" value="Unassembled WGS sequence"/>
</dbReference>
<dbReference type="Proteomes" id="UP000650994">
    <property type="component" value="Unassembled WGS sequence"/>
</dbReference>
<organism evidence="3 4">
    <name type="scientific">Chishuiella changwenlii</name>
    <dbReference type="NCBI Taxonomy" id="1434701"/>
    <lineage>
        <taxon>Bacteria</taxon>
        <taxon>Pseudomonadati</taxon>
        <taxon>Bacteroidota</taxon>
        <taxon>Flavobacteriia</taxon>
        <taxon>Flavobacteriales</taxon>
        <taxon>Weeksellaceae</taxon>
        <taxon>Chishuiella</taxon>
    </lineage>
</organism>
<reference evidence="5" key="4">
    <citation type="journal article" date="2019" name="Int. J. Syst. Evol. Microbiol.">
        <title>The Global Catalogue of Microorganisms (GCM) 10K type strain sequencing project: providing services to taxonomists for standard genome sequencing and annotation.</title>
        <authorList>
            <consortium name="The Broad Institute Genomics Platform"/>
            <consortium name="The Broad Institute Genome Sequencing Center for Infectious Disease"/>
            <person name="Wu L."/>
            <person name="Ma J."/>
        </authorList>
    </citation>
    <scope>NUCLEOTIDE SEQUENCE [LARGE SCALE GENOMIC DNA]</scope>
    <source>
        <strain evidence="5">CGMCC 1.12707</strain>
    </source>
</reference>
<dbReference type="PANTHER" id="PTHR12526">
    <property type="entry name" value="GLYCOSYLTRANSFERASE"/>
    <property type="match status" value="1"/>
</dbReference>
<proteinExistence type="predicted"/>
<dbReference type="AlphaFoldDB" id="A0A1M7A5S9"/>
<feature type="domain" description="Glycosyltransferase subfamily 4-like N-terminal" evidence="1">
    <location>
        <begin position="16"/>
        <end position="221"/>
    </location>
</feature>
<gene>
    <name evidence="2" type="primary">rfaG</name>
    <name evidence="2" type="ORF">GCM10010984_29250</name>
    <name evidence="3" type="ORF">SAMN05443634_108182</name>
</gene>
<dbReference type="OrthoDB" id="9790710at2"/>
<keyword evidence="3" id="KW-0808">Transferase</keyword>
<dbReference type="Pfam" id="PF13692">
    <property type="entry name" value="Glyco_trans_1_4"/>
    <property type="match status" value="1"/>
</dbReference>
<reference evidence="3" key="2">
    <citation type="submission" date="2016-11" db="EMBL/GenBank/DDBJ databases">
        <authorList>
            <person name="Jaros S."/>
            <person name="Januszkiewicz K."/>
            <person name="Wedrychowicz H."/>
        </authorList>
    </citation>
    <scope>NUCLEOTIDE SEQUENCE [LARGE SCALE GENOMIC DNA]</scope>
    <source>
        <strain evidence="3">DSM 27989</strain>
    </source>
</reference>
<evidence type="ECO:0000313" key="2">
    <source>
        <dbReference type="EMBL" id="GGF10239.1"/>
    </source>
</evidence>
<dbReference type="EMBL" id="FRBH01000008">
    <property type="protein sequence ID" value="SHL38072.1"/>
    <property type="molecule type" value="Genomic_DNA"/>
</dbReference>
<name>A0A1M7A5S9_9FLAO</name>
<dbReference type="Gene3D" id="3.40.50.2000">
    <property type="entry name" value="Glycogen Phosphorylase B"/>
    <property type="match status" value="2"/>
</dbReference>
<dbReference type="InterPro" id="IPR028098">
    <property type="entry name" value="Glyco_trans_4-like_N"/>
</dbReference>
<evidence type="ECO:0000313" key="4">
    <source>
        <dbReference type="Proteomes" id="UP000184120"/>
    </source>
</evidence>